<accession>A0A0J6WP83</accession>
<gene>
    <name evidence="2" type="ORF">AB840_14935</name>
</gene>
<proteinExistence type="predicted"/>
<evidence type="ECO:0000313" key="3">
    <source>
        <dbReference type="Proteomes" id="UP000036503"/>
    </source>
</evidence>
<dbReference type="CDD" id="cd00093">
    <property type="entry name" value="HTH_XRE"/>
    <property type="match status" value="1"/>
</dbReference>
<dbReference type="SMART" id="SM00530">
    <property type="entry name" value="HTH_XRE"/>
    <property type="match status" value="1"/>
</dbReference>
<organism evidence="2 3">
    <name type="scientific">Megasphaera cerevisiae DSM 20462</name>
    <dbReference type="NCBI Taxonomy" id="1122219"/>
    <lineage>
        <taxon>Bacteria</taxon>
        <taxon>Bacillati</taxon>
        <taxon>Bacillota</taxon>
        <taxon>Negativicutes</taxon>
        <taxon>Veillonellales</taxon>
        <taxon>Veillonellaceae</taxon>
        <taxon>Megasphaera</taxon>
    </lineage>
</organism>
<dbReference type="InterPro" id="IPR010982">
    <property type="entry name" value="Lambda_DNA-bd_dom_sf"/>
</dbReference>
<dbReference type="AlphaFoldDB" id="A0A0J6WP83"/>
<reference evidence="2 3" key="1">
    <citation type="submission" date="2015-06" db="EMBL/GenBank/DDBJ databases">
        <title>Draft genome sequence of beer spoilage bacterium Megasphaera cerevisiae type strain 20462.</title>
        <authorList>
            <person name="Kutumbaka K."/>
            <person name="Pasmowitz J."/>
            <person name="Mategko J."/>
            <person name="Reyes D."/>
            <person name="Friedrich A."/>
            <person name="Han S."/>
            <person name="Martens-Habbena W."/>
            <person name="Neal-McKinney J."/>
            <person name="Janagama H.K."/>
            <person name="Nadala C."/>
            <person name="Samadpour M."/>
        </authorList>
    </citation>
    <scope>NUCLEOTIDE SEQUENCE [LARGE SCALE GENOMIC DNA]</scope>
    <source>
        <strain evidence="2 3">DSM 20462</strain>
    </source>
</reference>
<dbReference type="Proteomes" id="UP000036503">
    <property type="component" value="Unassembled WGS sequence"/>
</dbReference>
<keyword evidence="2" id="KW-0238">DNA-binding</keyword>
<dbReference type="Gene3D" id="1.10.260.40">
    <property type="entry name" value="lambda repressor-like DNA-binding domains"/>
    <property type="match status" value="1"/>
</dbReference>
<dbReference type="RefSeq" id="WP_048515625.1">
    <property type="nucleotide sequence ID" value="NZ_FUXD01000086.1"/>
</dbReference>
<dbReference type="PATRIC" id="fig|1122219.3.peg.3518"/>
<protein>
    <submittedName>
        <fullName evidence="2">DNA-binding protein</fullName>
    </submittedName>
</protein>
<dbReference type="EMBL" id="LEKT01000094">
    <property type="protein sequence ID" value="KMO85200.1"/>
    <property type="molecule type" value="Genomic_DNA"/>
</dbReference>
<dbReference type="GO" id="GO:0003677">
    <property type="term" value="F:DNA binding"/>
    <property type="evidence" value="ECO:0007669"/>
    <property type="project" value="UniProtKB-KW"/>
</dbReference>
<feature type="domain" description="HTH cro/C1-type" evidence="1">
    <location>
        <begin position="35"/>
        <end position="89"/>
    </location>
</feature>
<comment type="caution">
    <text evidence="2">The sequence shown here is derived from an EMBL/GenBank/DDBJ whole genome shotgun (WGS) entry which is preliminary data.</text>
</comment>
<dbReference type="OrthoDB" id="1625416at2"/>
<evidence type="ECO:0000259" key="1">
    <source>
        <dbReference type="PROSITE" id="PS50943"/>
    </source>
</evidence>
<dbReference type="InParanoid" id="A0A0J6WP83"/>
<name>A0A0J6WP83_9FIRM</name>
<dbReference type="Pfam" id="PF01381">
    <property type="entry name" value="HTH_3"/>
    <property type="match status" value="1"/>
</dbReference>
<evidence type="ECO:0000313" key="2">
    <source>
        <dbReference type="EMBL" id="KMO85200.1"/>
    </source>
</evidence>
<dbReference type="PROSITE" id="PS50943">
    <property type="entry name" value="HTH_CROC1"/>
    <property type="match status" value="1"/>
</dbReference>
<dbReference type="SUPFAM" id="SSF47413">
    <property type="entry name" value="lambda repressor-like DNA-binding domains"/>
    <property type="match status" value="1"/>
</dbReference>
<keyword evidence="3" id="KW-1185">Reference proteome</keyword>
<sequence>MRTWEDYKNHVKAVSEEERRNMEEIEEVSNIVSSIIRRRQELGISQRALAERCGIPQSSVARIETLKTTPKLDTLVKLMQALDLKLQVAAAG</sequence>
<dbReference type="InterPro" id="IPR001387">
    <property type="entry name" value="Cro/C1-type_HTH"/>
</dbReference>